<reference evidence="1 2" key="1">
    <citation type="journal article" date="2016" name="Nat. Commun.">
        <title>Thousands of microbial genomes shed light on interconnected biogeochemical processes in an aquifer system.</title>
        <authorList>
            <person name="Anantharaman K."/>
            <person name="Brown C.T."/>
            <person name="Hug L.A."/>
            <person name="Sharon I."/>
            <person name="Castelle C.J."/>
            <person name="Probst A.J."/>
            <person name="Thomas B.C."/>
            <person name="Singh A."/>
            <person name="Wilkins M.J."/>
            <person name="Karaoz U."/>
            <person name="Brodie E.L."/>
            <person name="Williams K.H."/>
            <person name="Hubbard S.S."/>
            <person name="Banfield J.F."/>
        </authorList>
    </citation>
    <scope>NUCLEOTIDE SEQUENCE [LARGE SCALE GENOMIC DNA]</scope>
</reference>
<accession>A0A1F7IUF5</accession>
<proteinExistence type="predicted"/>
<evidence type="ECO:0000313" key="1">
    <source>
        <dbReference type="EMBL" id="OGK46981.1"/>
    </source>
</evidence>
<dbReference type="AlphaFoldDB" id="A0A1F7IUF5"/>
<dbReference type="Proteomes" id="UP000177141">
    <property type="component" value="Unassembled WGS sequence"/>
</dbReference>
<name>A0A1F7IUF5_9BACT</name>
<protein>
    <recommendedName>
        <fullName evidence="3">Antitoxin</fullName>
    </recommendedName>
</protein>
<evidence type="ECO:0008006" key="3">
    <source>
        <dbReference type="Google" id="ProtNLM"/>
    </source>
</evidence>
<gene>
    <name evidence="1" type="ORF">A3A93_00295</name>
</gene>
<sequence length="92" mass="10521">MTLTVSIGKFRQNIADYIAKAKEGHIIVLKDEKKGQEIGQLVGKKTFNPQTFENAIHNVSGIFSAKKHPEWKTKQDVIKWVKQGRQIADRNF</sequence>
<dbReference type="EMBL" id="MGAL01000037">
    <property type="protein sequence ID" value="OGK46981.1"/>
    <property type="molecule type" value="Genomic_DNA"/>
</dbReference>
<comment type="caution">
    <text evidence="1">The sequence shown here is derived from an EMBL/GenBank/DDBJ whole genome shotgun (WGS) entry which is preliminary data.</text>
</comment>
<evidence type="ECO:0000313" key="2">
    <source>
        <dbReference type="Proteomes" id="UP000177141"/>
    </source>
</evidence>
<organism evidence="1 2">
    <name type="scientific">Candidatus Roizmanbacteria bacterium RIFCSPLOWO2_01_FULL_38_12</name>
    <dbReference type="NCBI Taxonomy" id="1802061"/>
    <lineage>
        <taxon>Bacteria</taxon>
        <taxon>Candidatus Roizmaniibacteriota</taxon>
    </lineage>
</organism>
<dbReference type="STRING" id="1802061.A3A93_00295"/>